<proteinExistence type="predicted"/>
<evidence type="ECO:0000313" key="1">
    <source>
        <dbReference type="EMBL" id="WMV45966.1"/>
    </source>
</evidence>
<evidence type="ECO:0000313" key="2">
    <source>
        <dbReference type="Proteomes" id="UP001234989"/>
    </source>
</evidence>
<dbReference type="Proteomes" id="UP001234989">
    <property type="component" value="Chromosome 9"/>
</dbReference>
<dbReference type="EMBL" id="CP133620">
    <property type="protein sequence ID" value="WMV45966.1"/>
    <property type="molecule type" value="Genomic_DNA"/>
</dbReference>
<accession>A0AAF0UHX7</accession>
<keyword evidence="2" id="KW-1185">Reference proteome</keyword>
<sequence>MTTVKRALKLSNPC</sequence>
<gene>
    <name evidence="1" type="ORF">MTR67_039351</name>
</gene>
<protein>
    <submittedName>
        <fullName evidence="1">Uncharacterized protein</fullName>
    </submittedName>
</protein>
<organism evidence="1 2">
    <name type="scientific">Solanum verrucosum</name>
    <dbReference type="NCBI Taxonomy" id="315347"/>
    <lineage>
        <taxon>Eukaryota</taxon>
        <taxon>Viridiplantae</taxon>
        <taxon>Streptophyta</taxon>
        <taxon>Embryophyta</taxon>
        <taxon>Tracheophyta</taxon>
        <taxon>Spermatophyta</taxon>
        <taxon>Magnoliopsida</taxon>
        <taxon>eudicotyledons</taxon>
        <taxon>Gunneridae</taxon>
        <taxon>Pentapetalae</taxon>
        <taxon>asterids</taxon>
        <taxon>lamiids</taxon>
        <taxon>Solanales</taxon>
        <taxon>Solanaceae</taxon>
        <taxon>Solanoideae</taxon>
        <taxon>Solaneae</taxon>
        <taxon>Solanum</taxon>
    </lineage>
</organism>
<name>A0AAF0UHX7_SOLVR</name>
<reference evidence="1" key="1">
    <citation type="submission" date="2023-08" db="EMBL/GenBank/DDBJ databases">
        <title>A de novo genome assembly of Solanum verrucosum Schlechtendal, a Mexican diploid species geographically isolated from the other diploid A-genome species in potato relatives.</title>
        <authorList>
            <person name="Hosaka K."/>
        </authorList>
    </citation>
    <scope>NUCLEOTIDE SEQUENCE</scope>
    <source>
        <tissue evidence="1">Young leaves</tissue>
    </source>
</reference>